<gene>
    <name evidence="3" type="ORF">G4981_10270</name>
</gene>
<keyword evidence="1" id="KW-0812">Transmembrane</keyword>
<feature type="transmembrane region" description="Helical" evidence="1">
    <location>
        <begin position="233"/>
        <end position="251"/>
    </location>
</feature>
<feature type="transmembrane region" description="Helical" evidence="1">
    <location>
        <begin position="34"/>
        <end position="57"/>
    </location>
</feature>
<feature type="transmembrane region" description="Helical" evidence="1">
    <location>
        <begin position="295"/>
        <end position="317"/>
    </location>
</feature>
<evidence type="ECO:0000259" key="2">
    <source>
        <dbReference type="Pfam" id="PF01757"/>
    </source>
</evidence>
<evidence type="ECO:0000313" key="4">
    <source>
        <dbReference type="Proteomes" id="UP001296581"/>
    </source>
</evidence>
<protein>
    <submittedName>
        <fullName evidence="3">Acyltransferase</fullName>
    </submittedName>
</protein>
<feature type="transmembrane region" description="Helical" evidence="1">
    <location>
        <begin position="145"/>
        <end position="164"/>
    </location>
</feature>
<keyword evidence="3" id="KW-0012">Acyltransferase</keyword>
<comment type="caution">
    <text evidence="3">The sequence shown here is derived from an EMBL/GenBank/DDBJ whole genome shotgun (WGS) entry which is preliminary data.</text>
</comment>
<feature type="transmembrane region" description="Helical" evidence="1">
    <location>
        <begin position="77"/>
        <end position="95"/>
    </location>
</feature>
<feature type="transmembrane region" description="Helical" evidence="1">
    <location>
        <begin position="206"/>
        <end position="227"/>
    </location>
</feature>
<keyword evidence="1" id="KW-0472">Membrane</keyword>
<dbReference type="InterPro" id="IPR002656">
    <property type="entry name" value="Acyl_transf_3_dom"/>
</dbReference>
<dbReference type="Pfam" id="PF01757">
    <property type="entry name" value="Acyl_transf_3"/>
    <property type="match status" value="1"/>
</dbReference>
<reference evidence="3" key="2">
    <citation type="submission" date="2020-02" db="EMBL/GenBank/DDBJ databases">
        <authorList>
            <person name="Littmann E."/>
            <person name="Sorbara M."/>
        </authorList>
    </citation>
    <scope>NUCLEOTIDE SEQUENCE</scope>
    <source>
        <strain evidence="3">MSK.11.9</strain>
    </source>
</reference>
<dbReference type="AlphaFoldDB" id="A0AB36DKI2"/>
<feature type="transmembrane region" description="Helical" evidence="1">
    <location>
        <begin position="176"/>
        <end position="194"/>
    </location>
</feature>
<dbReference type="Proteomes" id="UP001296581">
    <property type="component" value="Unassembled WGS sequence"/>
</dbReference>
<sequence>MDKKTIQMIKGIAILIMLAHHFIVFSFSELPHGVMVFGAACKICVAIYAVLSGYGYFFAREKTVRYALKKSWGLLQIYWLQLFTLFIPAAMVGGWKLTPAKMIIQLFGLLPNLNWFAWYVFFYIFCMLVMPVLCKYQVFRFKPLVNLGMMFFIPYIFEVVLHMIQNYEANTILHDLYSCFLYFPCFLIGYWMAENHIVEKSKQIKWMHNSGICLIGIIAIFSMRIVVNSIAGFLLDVIYVPVMICCLANLFEKKRYKKVSTVLNILGKYSTEMWFFHAVFFSTYVRDWFQPILKLVSWSPLMFVWLVLLSLLGAVVYKKVLDGLRSSVEFVKRSL</sequence>
<dbReference type="EMBL" id="JAAIRY010000016">
    <property type="protein sequence ID" value="NSI65653.1"/>
    <property type="molecule type" value="Genomic_DNA"/>
</dbReference>
<accession>A0AB36DKI2</accession>
<keyword evidence="1" id="KW-1133">Transmembrane helix</keyword>
<reference evidence="3" key="1">
    <citation type="journal article" date="2020" name="Cell Host Microbe">
        <title>Functional and Genomic Variation between Human-Derived Isolates of Lachnospiraceae Reveals Inter- and Intra-Species Diversity.</title>
        <authorList>
            <person name="Sorbara M.T."/>
            <person name="Littmann E.R."/>
            <person name="Fontana E."/>
            <person name="Moody T.U."/>
            <person name="Kohout C.E."/>
            <person name="Gjonbalaj M."/>
            <person name="Eaton V."/>
            <person name="Seok R."/>
            <person name="Leiner I.M."/>
            <person name="Pamer E.G."/>
        </authorList>
    </citation>
    <scope>NUCLEOTIDE SEQUENCE</scope>
    <source>
        <strain evidence="3">MSK.11.9</strain>
    </source>
</reference>
<keyword evidence="3" id="KW-0808">Transferase</keyword>
<feature type="transmembrane region" description="Helical" evidence="1">
    <location>
        <begin position="115"/>
        <end position="133"/>
    </location>
</feature>
<name>A0AB36DKI2_MEDGN</name>
<evidence type="ECO:0000256" key="1">
    <source>
        <dbReference type="SAM" id="Phobius"/>
    </source>
</evidence>
<evidence type="ECO:0000313" key="3">
    <source>
        <dbReference type="EMBL" id="NSI65653.1"/>
    </source>
</evidence>
<dbReference type="GO" id="GO:0016747">
    <property type="term" value="F:acyltransferase activity, transferring groups other than amino-acyl groups"/>
    <property type="evidence" value="ECO:0007669"/>
    <property type="project" value="InterPro"/>
</dbReference>
<proteinExistence type="predicted"/>
<dbReference type="RefSeq" id="WP_173903621.1">
    <property type="nucleotide sequence ID" value="NZ_JAAIRY010000016.1"/>
</dbReference>
<organism evidence="3 4">
    <name type="scientific">Mediterraneibacter gnavus</name>
    <name type="common">Ruminococcus gnavus</name>
    <dbReference type="NCBI Taxonomy" id="33038"/>
    <lineage>
        <taxon>Bacteria</taxon>
        <taxon>Bacillati</taxon>
        <taxon>Bacillota</taxon>
        <taxon>Clostridia</taxon>
        <taxon>Lachnospirales</taxon>
        <taxon>Lachnospiraceae</taxon>
        <taxon>Mediterraneibacter</taxon>
    </lineage>
</organism>
<feature type="transmembrane region" description="Helical" evidence="1">
    <location>
        <begin position="12"/>
        <end position="28"/>
    </location>
</feature>
<feature type="transmembrane region" description="Helical" evidence="1">
    <location>
        <begin position="272"/>
        <end position="289"/>
    </location>
</feature>
<feature type="domain" description="Acyltransferase 3" evidence="2">
    <location>
        <begin position="6"/>
        <end position="315"/>
    </location>
</feature>